<sequence length="333" mass="36867">MATLNSFLNLADLYRRQDGKQKIARIIEILSETNPILADAPAIECNDGSSHLTTMRSTLPGVSWRILNKGVAETKSATTQVRDTTGIIEAHSRVDEHLVDISNDPGAFRASEAQAFLEAMAQEHATALFYHNTNTDPERILGLAPRFGALTGEDNSNQIISASGAQSDNTSIWFIVWGPQTCHLIYPAGTTAGMKHTNHGLQRVEDSDNNPYYAFCDQYVWHTGISVRDWRYIVRICNIDVSDLTVGATAGANLIDLMVQAYYQLQQRKTPQGMGVIYCNTTIKRFLHHHAMKANSNTQLSIRETVDGMPVVMFLDFPIHEVDAITDAEATVT</sequence>
<dbReference type="InterPro" id="IPR048813">
    <property type="entry name" value="GP7-like"/>
</dbReference>
<proteinExistence type="predicted"/>
<dbReference type="NCBIfam" id="NF045672">
    <property type="entry name" value="MCP_gp7_epsi_15"/>
    <property type="match status" value="1"/>
</dbReference>
<name>A0A0F9ST09_9ZZZZ</name>
<comment type="caution">
    <text evidence="1">The sequence shown here is derived from an EMBL/GenBank/DDBJ whole genome shotgun (WGS) entry which is preliminary data.</text>
</comment>
<gene>
    <name evidence="1" type="ORF">LCGC14_0414160</name>
</gene>
<evidence type="ECO:0000313" key="1">
    <source>
        <dbReference type="EMBL" id="KKN72130.1"/>
    </source>
</evidence>
<dbReference type="Pfam" id="PF20911">
    <property type="entry name" value="GP7"/>
    <property type="match status" value="1"/>
</dbReference>
<dbReference type="EMBL" id="LAZR01000369">
    <property type="protein sequence ID" value="KKN72130.1"/>
    <property type="molecule type" value="Genomic_DNA"/>
</dbReference>
<accession>A0A0F9ST09</accession>
<protein>
    <submittedName>
        <fullName evidence="1">Uncharacterized protein</fullName>
    </submittedName>
</protein>
<organism evidence="1">
    <name type="scientific">marine sediment metagenome</name>
    <dbReference type="NCBI Taxonomy" id="412755"/>
    <lineage>
        <taxon>unclassified sequences</taxon>
        <taxon>metagenomes</taxon>
        <taxon>ecological metagenomes</taxon>
    </lineage>
</organism>
<dbReference type="AlphaFoldDB" id="A0A0F9ST09"/>
<reference evidence="1" key="1">
    <citation type="journal article" date="2015" name="Nature">
        <title>Complex archaea that bridge the gap between prokaryotes and eukaryotes.</title>
        <authorList>
            <person name="Spang A."/>
            <person name="Saw J.H."/>
            <person name="Jorgensen S.L."/>
            <person name="Zaremba-Niedzwiedzka K."/>
            <person name="Martijn J."/>
            <person name="Lind A.E."/>
            <person name="van Eijk R."/>
            <person name="Schleper C."/>
            <person name="Guy L."/>
            <person name="Ettema T.J."/>
        </authorList>
    </citation>
    <scope>NUCLEOTIDE SEQUENCE</scope>
</reference>